<dbReference type="STRING" id="910964.GEAM_3301"/>
<dbReference type="NCBIfam" id="TIGR01490">
    <property type="entry name" value="HAD-SF-IB-hyp1"/>
    <property type="match status" value="1"/>
</dbReference>
<dbReference type="InterPro" id="IPR050582">
    <property type="entry name" value="HAD-like_SerB"/>
</dbReference>
<dbReference type="SUPFAM" id="SSF56784">
    <property type="entry name" value="HAD-like"/>
    <property type="match status" value="1"/>
</dbReference>
<dbReference type="RefSeq" id="WP_034793493.1">
    <property type="nucleotide sequence ID" value="NZ_JMPJ01000065.1"/>
</dbReference>
<dbReference type="GO" id="GO:0016787">
    <property type="term" value="F:hydrolase activity"/>
    <property type="evidence" value="ECO:0007669"/>
    <property type="project" value="UniProtKB-KW"/>
</dbReference>
<evidence type="ECO:0000256" key="2">
    <source>
        <dbReference type="ARBA" id="ARBA00022801"/>
    </source>
</evidence>
<dbReference type="Proteomes" id="UP000028640">
    <property type="component" value="Unassembled WGS sequence"/>
</dbReference>
<evidence type="ECO:0000313" key="4">
    <source>
        <dbReference type="EMBL" id="KFC79492.1"/>
    </source>
</evidence>
<dbReference type="InterPro" id="IPR006385">
    <property type="entry name" value="HAD_hydro_SerB1"/>
</dbReference>
<dbReference type="Gene3D" id="1.20.1440.100">
    <property type="entry name" value="SG protein - dephosphorylation function"/>
    <property type="match status" value="1"/>
</dbReference>
<proteinExistence type="predicted"/>
<dbReference type="Pfam" id="PF12710">
    <property type="entry name" value="HAD"/>
    <property type="match status" value="1"/>
</dbReference>
<keyword evidence="3" id="KW-0460">Magnesium</keyword>
<dbReference type="GeneID" id="78381333"/>
<dbReference type="GO" id="GO:0046872">
    <property type="term" value="F:metal ion binding"/>
    <property type="evidence" value="ECO:0007669"/>
    <property type="project" value="UniProtKB-KW"/>
</dbReference>
<dbReference type="PANTHER" id="PTHR43344:SF13">
    <property type="entry name" value="PHOSPHATASE RV3661-RELATED"/>
    <property type="match status" value="1"/>
</dbReference>
<dbReference type="CDD" id="cd02612">
    <property type="entry name" value="HAD_PGPPase"/>
    <property type="match status" value="1"/>
</dbReference>
<keyword evidence="5" id="KW-1185">Reference proteome</keyword>
<dbReference type="InterPro" id="IPR036412">
    <property type="entry name" value="HAD-like_sf"/>
</dbReference>
<keyword evidence="2 4" id="KW-0378">Hydrolase</keyword>
<dbReference type="NCBIfam" id="TIGR01488">
    <property type="entry name" value="HAD-SF-IB"/>
    <property type="match status" value="1"/>
</dbReference>
<dbReference type="EC" id="3.1.3.3" evidence="4"/>
<dbReference type="OrthoDB" id="9784466at2"/>
<evidence type="ECO:0000313" key="5">
    <source>
        <dbReference type="Proteomes" id="UP000028640"/>
    </source>
</evidence>
<dbReference type="InterPro" id="IPR023214">
    <property type="entry name" value="HAD_sf"/>
</dbReference>
<dbReference type="AlphaFoldDB" id="A0A085G6Z7"/>
<dbReference type="PANTHER" id="PTHR43344">
    <property type="entry name" value="PHOSPHOSERINE PHOSPHATASE"/>
    <property type="match status" value="1"/>
</dbReference>
<name>A0A085G6Z7_EWIA3</name>
<reference evidence="4 5" key="1">
    <citation type="submission" date="2014-05" db="EMBL/GenBank/DDBJ databases">
        <title>ATOL: Assembling a taxonomically balanced genome-scale reconstruction of the evolutionary history of the Enterobacteriaceae.</title>
        <authorList>
            <person name="Plunkett G.III."/>
            <person name="Neeno-Eckwall E.C."/>
            <person name="Glasner J.D."/>
            <person name="Perna N.T."/>
        </authorList>
    </citation>
    <scope>NUCLEOTIDE SEQUENCE [LARGE SCALE GENOMIC DNA]</scope>
    <source>
        <strain evidence="4 5">ATCC 33852</strain>
    </source>
</reference>
<sequence length="218" mass="24436">MSLALFDLDETLISGDCSSLWSAFMVKQGWVANEQAFLQRDAYLMQQYAVGQMDMQEYMNCTLEPLQGRTQQDVAQMVQLYIHEVIAPRVYNDARECLARHREKGDRTVVISASGEHLVAPIARFLGVDETLAIGVGIENGIFTGTTQGVMTYREGKVTRLMALINQDASQLQHASFYSDSHNDLPLLTKVGHPNVVNPDAILHQHARQAGWPVFAWR</sequence>
<comment type="caution">
    <text evidence="4">The sequence shown here is derived from an EMBL/GenBank/DDBJ whole genome shotgun (WGS) entry which is preliminary data.</text>
</comment>
<gene>
    <name evidence="4" type="ORF">GEAM_3301</name>
</gene>
<accession>A0A085G6Z7</accession>
<evidence type="ECO:0000256" key="3">
    <source>
        <dbReference type="ARBA" id="ARBA00022842"/>
    </source>
</evidence>
<dbReference type="EC" id="3.1.3.-" evidence="4"/>
<keyword evidence="1" id="KW-0479">Metal-binding</keyword>
<dbReference type="EMBL" id="JMPJ01000065">
    <property type="protein sequence ID" value="KFC79492.1"/>
    <property type="molecule type" value="Genomic_DNA"/>
</dbReference>
<evidence type="ECO:0000256" key="1">
    <source>
        <dbReference type="ARBA" id="ARBA00022723"/>
    </source>
</evidence>
<dbReference type="eggNOG" id="COG0560">
    <property type="taxonomic scope" value="Bacteria"/>
</dbReference>
<protein>
    <submittedName>
        <fullName evidence="4">Phosphoserine phosphatase</fullName>
        <ecNumber evidence="4">3.1.3.-</ecNumber>
        <ecNumber evidence="4">3.1.3.3</ecNumber>
    </submittedName>
</protein>
<organism evidence="4 5">
    <name type="scientific">Ewingella americana (strain ATCC 33852 / DSM 4580 / CCUG 14506 / JCM 5911 / LMG 7869 / NCTC 12157 / CDC 1468-78)</name>
    <dbReference type="NCBI Taxonomy" id="910964"/>
    <lineage>
        <taxon>Bacteria</taxon>
        <taxon>Pseudomonadati</taxon>
        <taxon>Pseudomonadota</taxon>
        <taxon>Gammaproteobacteria</taxon>
        <taxon>Enterobacterales</taxon>
        <taxon>Yersiniaceae</taxon>
        <taxon>Ewingella</taxon>
    </lineage>
</organism>
<dbReference type="Gene3D" id="3.40.50.1000">
    <property type="entry name" value="HAD superfamily/HAD-like"/>
    <property type="match status" value="1"/>
</dbReference>